<dbReference type="SUPFAM" id="SSF50249">
    <property type="entry name" value="Nucleic acid-binding proteins"/>
    <property type="match status" value="2"/>
</dbReference>
<evidence type="ECO:0000313" key="5">
    <source>
        <dbReference type="Proteomes" id="UP000095300"/>
    </source>
</evidence>
<evidence type="ECO:0000256" key="2">
    <source>
        <dbReference type="SAM" id="MobiDB-lite"/>
    </source>
</evidence>
<protein>
    <recommendedName>
        <fullName evidence="3">RNB domain-containing protein</fullName>
    </recommendedName>
</protein>
<feature type="compositionally biased region" description="Basic residues" evidence="2">
    <location>
        <begin position="1098"/>
        <end position="1108"/>
    </location>
</feature>
<dbReference type="InterPro" id="IPR022966">
    <property type="entry name" value="RNase_II/R_CS"/>
</dbReference>
<feature type="compositionally biased region" description="Polar residues" evidence="2">
    <location>
        <begin position="370"/>
        <end position="379"/>
    </location>
</feature>
<dbReference type="Pfam" id="PF17849">
    <property type="entry name" value="OB_Dis3"/>
    <property type="match status" value="1"/>
</dbReference>
<feature type="domain" description="RNB" evidence="3">
    <location>
        <begin position="566"/>
        <end position="916"/>
    </location>
</feature>
<feature type="region of interest" description="Disordered" evidence="2">
    <location>
        <begin position="358"/>
        <end position="379"/>
    </location>
</feature>
<dbReference type="PANTHER" id="PTHR23355">
    <property type="entry name" value="RIBONUCLEASE"/>
    <property type="match status" value="1"/>
</dbReference>
<dbReference type="EnsemblMetazoa" id="SCAU015402-RA">
    <property type="protein sequence ID" value="SCAU015402-PA"/>
    <property type="gene ID" value="SCAU015402"/>
</dbReference>
<dbReference type="Gene3D" id="2.40.50.700">
    <property type="match status" value="1"/>
</dbReference>
<dbReference type="GO" id="GO:0000932">
    <property type="term" value="C:P-body"/>
    <property type="evidence" value="ECO:0007669"/>
    <property type="project" value="TreeGrafter"/>
</dbReference>
<dbReference type="InterPro" id="IPR050180">
    <property type="entry name" value="RNR_Ribonuclease"/>
</dbReference>
<gene>
    <name evidence="4" type="primary">106092339</name>
</gene>
<dbReference type="OrthoDB" id="372421at2759"/>
<dbReference type="PROSITE" id="PS01175">
    <property type="entry name" value="RIBONUCLEASE_II"/>
    <property type="match status" value="1"/>
</dbReference>
<dbReference type="InterPro" id="IPR012340">
    <property type="entry name" value="NA-bd_OB-fold"/>
</dbReference>
<feature type="region of interest" description="Disordered" evidence="2">
    <location>
        <begin position="214"/>
        <end position="244"/>
    </location>
</feature>
<dbReference type="Pfam" id="PF00773">
    <property type="entry name" value="RNB"/>
    <property type="match status" value="1"/>
</dbReference>
<name>A0A1I8QAM4_STOCA</name>
<dbReference type="VEuPathDB" id="VectorBase:SCAU015402"/>
<comment type="similarity">
    <text evidence="1">Belongs to the RNR ribonuclease family.</text>
</comment>
<feature type="compositionally biased region" description="Polar residues" evidence="2">
    <location>
        <begin position="1066"/>
        <end position="1082"/>
    </location>
</feature>
<organism evidence="4 5">
    <name type="scientific">Stomoxys calcitrans</name>
    <name type="common">Stable fly</name>
    <name type="synonym">Conops calcitrans</name>
    <dbReference type="NCBI Taxonomy" id="35570"/>
    <lineage>
        <taxon>Eukaryota</taxon>
        <taxon>Metazoa</taxon>
        <taxon>Ecdysozoa</taxon>
        <taxon>Arthropoda</taxon>
        <taxon>Hexapoda</taxon>
        <taxon>Insecta</taxon>
        <taxon>Pterygota</taxon>
        <taxon>Neoptera</taxon>
        <taxon>Endopterygota</taxon>
        <taxon>Diptera</taxon>
        <taxon>Brachycera</taxon>
        <taxon>Muscomorpha</taxon>
        <taxon>Muscoidea</taxon>
        <taxon>Muscidae</taxon>
        <taxon>Stomoxys</taxon>
    </lineage>
</organism>
<keyword evidence="5" id="KW-1185">Reference proteome</keyword>
<sequence length="1121" mass="127100">MEGNDDKKSLQGQQPPQTATKDNTISDSKNRKESKKFALQRISKKSADVSKKLQNRRLALEKREEEVRRSGEATSTNDRRAKTMLKVINRRMQVISHNGDVSSTHKNNEVPVSANVLPGSRKNGMVVAPKQQYSKEQLECLVDGLLELINRLTFNDNNMLERVNQLASNIRNLKDYSLVWTLNDSTPSTSHQVRNEACHSRRDSERYDEPCSYAVDNKGAAANRTSTKTKETKPKKEKKESSPQETLLKYINAIISEYYEDRQQNAKETPKIACALENLDDLESFSKLLVSAGLGRIVEKEIRINRKNNRQAFIAITEDREGLERDGIITLPVARRYAFDGDIVRAFVLHSSTSSNQAQGSELLTRKPRNASNASTSSKIVGGKENSICLADDEDPFDEGDLSQDTDLEDENLDMVDGTAYVSENCPKAFVISIVKHTELREVVGSIAFKNPTTLNSKTYFKLKPHDMKFPMVYIPTETCEEHIKAASKDDIVGMLCLAHILETDINGHCIGELLQPVGKVGNLEAEIKAILLHNGLKDLKPYDQKFYDLYDGPVPPITEEDLKQREDLRKKCIFTIDPLTARDLDDAVSVEKLSEDEYEIGVHISDVAHYLEENSELDNLVKERATSIYLVNEVIHMLPTSLCFRCSLLPGEDKFAFSVFWRWNAKQKEMCEPRFTRSVINSCSQFAYEHAQKILDNPEENFSRDDFPEIHNNFTPDDIKWRVLLLHSIAQELKGQRYSAGALSINNPKIRFSLDPVTGEPTAFEVEGRKEANFLIEEFMLLANQAVAKFIHQRFPNTSILRHHPPPLQKSMRALKDRLANLGLDFDISNSKSVYESMKRLCSQVSEPESVEACLNSLLTKPMARARYYCSEGRSSEADFWHYALSIPIYTHFTSPIRRYPDILVHRTLAASLNYCPPSKRTIDELHQLAKICNEQKNNAKNAGDESTDLFFVRYIKAKESITLRAVVVDIFQHMMNVVTIDTGHNFTITYKMQKVIIDTSNAPSHILISEKKSQMSPIKLQLFSTVDVRIVIRNNKTCAFLVSPDKSQRRQNCKESSKIRDKTSQSNITASNGDRTNSTSEPEEVDKENNSNKKGAIPKKTKKSNKKPQVVYALRPDTP</sequence>
<dbReference type="GO" id="GO:0000175">
    <property type="term" value="F:3'-5'-RNA exonuclease activity"/>
    <property type="evidence" value="ECO:0007669"/>
    <property type="project" value="TreeGrafter"/>
</dbReference>
<dbReference type="GO" id="GO:0010587">
    <property type="term" value="P:miRNA catabolic process"/>
    <property type="evidence" value="ECO:0007669"/>
    <property type="project" value="TreeGrafter"/>
</dbReference>
<dbReference type="KEGG" id="scac:106092339"/>
<evidence type="ECO:0000313" key="4">
    <source>
        <dbReference type="EnsemblMetazoa" id="SCAU015402-PA"/>
    </source>
</evidence>
<dbReference type="InterPro" id="IPR041505">
    <property type="entry name" value="Dis3_CSD2"/>
</dbReference>
<feature type="region of interest" description="Disordered" evidence="2">
    <location>
        <begin position="1"/>
        <end position="55"/>
    </location>
</feature>
<feature type="compositionally biased region" description="Basic and acidic residues" evidence="2">
    <location>
        <begin position="1048"/>
        <end position="1065"/>
    </location>
</feature>
<dbReference type="GO" id="GO:0003723">
    <property type="term" value="F:RNA binding"/>
    <property type="evidence" value="ECO:0007669"/>
    <property type="project" value="InterPro"/>
</dbReference>
<dbReference type="SMR" id="A0A1I8QAM4"/>
<dbReference type="AlphaFoldDB" id="A0A1I8QAM4"/>
<evidence type="ECO:0000256" key="1">
    <source>
        <dbReference type="RuleBase" id="RU003901"/>
    </source>
</evidence>
<accession>A0A1I8QAM4</accession>
<dbReference type="Proteomes" id="UP000095300">
    <property type="component" value="Unassembled WGS sequence"/>
</dbReference>
<dbReference type="STRING" id="35570.A0A1I8QAM4"/>
<dbReference type="GO" id="GO:0006402">
    <property type="term" value="P:mRNA catabolic process"/>
    <property type="evidence" value="ECO:0007669"/>
    <property type="project" value="TreeGrafter"/>
</dbReference>
<dbReference type="PANTHER" id="PTHR23355:SF9">
    <property type="entry name" value="DIS3-LIKE EXONUCLEASE 2"/>
    <property type="match status" value="1"/>
</dbReference>
<dbReference type="InterPro" id="IPR001900">
    <property type="entry name" value="RNase_II/R"/>
</dbReference>
<feature type="compositionally biased region" description="Basic and acidic residues" evidence="2">
    <location>
        <begin position="228"/>
        <end position="242"/>
    </location>
</feature>
<proteinExistence type="inferred from homology"/>
<evidence type="ECO:0000259" key="3">
    <source>
        <dbReference type="SMART" id="SM00955"/>
    </source>
</evidence>
<dbReference type="SMART" id="SM00955">
    <property type="entry name" value="RNB"/>
    <property type="match status" value="1"/>
</dbReference>
<reference evidence="4" key="1">
    <citation type="submission" date="2020-05" db="UniProtKB">
        <authorList>
            <consortium name="EnsemblMetazoa"/>
        </authorList>
    </citation>
    <scope>IDENTIFICATION</scope>
    <source>
        <strain evidence="4">USDA</strain>
    </source>
</reference>
<feature type="compositionally biased region" description="Polar residues" evidence="2">
    <location>
        <begin position="10"/>
        <end position="27"/>
    </location>
</feature>
<feature type="region of interest" description="Disordered" evidence="2">
    <location>
        <begin position="1047"/>
        <end position="1121"/>
    </location>
</feature>
<feature type="region of interest" description="Disordered" evidence="2">
    <location>
        <begin position="60"/>
        <end position="79"/>
    </location>
</feature>